<feature type="domain" description="Alpha/beta hydrolase fold-3" evidence="3">
    <location>
        <begin position="365"/>
        <end position="472"/>
    </location>
</feature>
<dbReference type="GO" id="GO:0004806">
    <property type="term" value="F:triacylglycerol lipase activity"/>
    <property type="evidence" value="ECO:0007669"/>
    <property type="project" value="TreeGrafter"/>
</dbReference>
<dbReference type="AlphaFoldDB" id="A0AAW1DQN4"/>
<dbReference type="EMBL" id="JAPXFL010000001">
    <property type="protein sequence ID" value="KAK9512582.1"/>
    <property type="molecule type" value="Genomic_DNA"/>
</dbReference>
<dbReference type="InterPro" id="IPR013094">
    <property type="entry name" value="AB_hydrolase_3"/>
</dbReference>
<keyword evidence="5" id="KW-1185">Reference proteome</keyword>
<dbReference type="PANTHER" id="PTHR23025:SF3">
    <property type="entry name" value="HORMONE-SENSITIVE LIPASE"/>
    <property type="match status" value="1"/>
</dbReference>
<evidence type="ECO:0008006" key="6">
    <source>
        <dbReference type="Google" id="ProtNLM"/>
    </source>
</evidence>
<dbReference type="InterPro" id="IPR010468">
    <property type="entry name" value="HSL_N"/>
</dbReference>
<proteinExistence type="predicted"/>
<name>A0AAW1DQN4_9HEMI</name>
<sequence length="716" mass="80850">MHHKLKCFLGLFIYRQHLRTITTKQYRYLKIKMTGTDIIPMSTWPENVSELRDLAQDNLNYFEKEKHDTYKKLCEKFQQILDSSDTLDNLINDINMKIDEYDFDKSVRASGYRSFLNIVDLMAGKTKQIAKDIAGSRSSYFFRKHNYLKEISAYSDSLYSLSVLLQYLKTLMEWSEDGKLFPSEEHTSEDLLLSVDGGVNQNCFYGRCLGLQYCDSMTIVLRALCILMASFSEMYYCDGRIINPLLKCSKYLIDPELRAKRIVDISKYASAEFCKNFWFLGEMELMQRLPSIVSPSLAVNKVIVLQPQPLALSNKHGKLVDIPIPSAHIGTKTLSVRLISASTRLGIDGSQKVRSGIKYPSPNLIIHCHGGGFVAQSSRSHETYLRQWALELDCPILSIDYSLAPEAPYPRALEEAFYAYCWALENLTSLGTTGERIVFAGDSAGANINIGVTMMTIDYGIRQPDGLFLAYVPTILKFVPSPSRLLCFLDPLLPFGFLMGCTKAYACSPEVYAKSTIHEKRLRSDESMFSSPVRNGCDFESNDSPPEEDKDGVNDLSEKPALCSLDEVKSNSSLISRMISSLSNKFLPSSKYRTDDGSVEEVVEDNKNLPCPRDMLNFDVPKDPYLSPYYAEDDVLSKFPDVTLLTTELDPFLDDCVEFGKRLKRVGNNTKLHVLPGLSHGFLNFSMLSNEAYEGSKICVQCIRELLDGEKGEECV</sequence>
<feature type="domain" description="Hormone-sensitive lipase N-terminal" evidence="2">
    <location>
        <begin position="48"/>
        <end position="347"/>
    </location>
</feature>
<feature type="domain" description="Alpha/beta hydrolase fold-3" evidence="3">
    <location>
        <begin position="616"/>
        <end position="683"/>
    </location>
</feature>
<protein>
    <recommendedName>
        <fullName evidence="6">Hormone-sensitive lipase</fullName>
    </recommendedName>
</protein>
<evidence type="ECO:0000256" key="1">
    <source>
        <dbReference type="SAM" id="MobiDB-lite"/>
    </source>
</evidence>
<dbReference type="SUPFAM" id="SSF53474">
    <property type="entry name" value="alpha/beta-Hydrolases"/>
    <property type="match status" value="1"/>
</dbReference>
<dbReference type="GO" id="GO:0008203">
    <property type="term" value="P:cholesterol metabolic process"/>
    <property type="evidence" value="ECO:0007669"/>
    <property type="project" value="InterPro"/>
</dbReference>
<comment type="caution">
    <text evidence="4">The sequence shown here is derived from an EMBL/GenBank/DDBJ whole genome shotgun (WGS) entry which is preliminary data.</text>
</comment>
<dbReference type="GO" id="GO:0004771">
    <property type="term" value="F:sterol ester esterase activity"/>
    <property type="evidence" value="ECO:0007669"/>
    <property type="project" value="TreeGrafter"/>
</dbReference>
<evidence type="ECO:0000313" key="5">
    <source>
        <dbReference type="Proteomes" id="UP001461498"/>
    </source>
</evidence>
<organism evidence="4 5">
    <name type="scientific">Rhynocoris fuscipes</name>
    <dbReference type="NCBI Taxonomy" id="488301"/>
    <lineage>
        <taxon>Eukaryota</taxon>
        <taxon>Metazoa</taxon>
        <taxon>Ecdysozoa</taxon>
        <taxon>Arthropoda</taxon>
        <taxon>Hexapoda</taxon>
        <taxon>Insecta</taxon>
        <taxon>Pterygota</taxon>
        <taxon>Neoptera</taxon>
        <taxon>Paraneoptera</taxon>
        <taxon>Hemiptera</taxon>
        <taxon>Heteroptera</taxon>
        <taxon>Panheteroptera</taxon>
        <taxon>Cimicomorpha</taxon>
        <taxon>Reduviidae</taxon>
        <taxon>Harpactorinae</taxon>
        <taxon>Harpactorini</taxon>
        <taxon>Rhynocoris</taxon>
    </lineage>
</organism>
<feature type="region of interest" description="Disordered" evidence="1">
    <location>
        <begin position="527"/>
        <end position="556"/>
    </location>
</feature>
<evidence type="ECO:0000313" key="4">
    <source>
        <dbReference type="EMBL" id="KAK9512582.1"/>
    </source>
</evidence>
<dbReference type="InterPro" id="IPR029058">
    <property type="entry name" value="AB_hydrolase_fold"/>
</dbReference>
<evidence type="ECO:0000259" key="2">
    <source>
        <dbReference type="Pfam" id="PF06350"/>
    </source>
</evidence>
<dbReference type="GO" id="GO:0019433">
    <property type="term" value="P:triglyceride catabolic process"/>
    <property type="evidence" value="ECO:0007669"/>
    <property type="project" value="TreeGrafter"/>
</dbReference>
<dbReference type="PANTHER" id="PTHR23025">
    <property type="entry name" value="TRIACYLGLYCEROL LIPASE"/>
    <property type="match status" value="1"/>
</dbReference>
<dbReference type="GO" id="GO:0005829">
    <property type="term" value="C:cytosol"/>
    <property type="evidence" value="ECO:0007669"/>
    <property type="project" value="TreeGrafter"/>
</dbReference>
<dbReference type="Pfam" id="PF07859">
    <property type="entry name" value="Abhydrolase_3"/>
    <property type="match status" value="2"/>
</dbReference>
<accession>A0AAW1DQN4</accession>
<reference evidence="4 5" key="1">
    <citation type="submission" date="2022-12" db="EMBL/GenBank/DDBJ databases">
        <title>Chromosome-level genome assembly of true bugs.</title>
        <authorList>
            <person name="Ma L."/>
            <person name="Li H."/>
        </authorList>
    </citation>
    <scope>NUCLEOTIDE SEQUENCE [LARGE SCALE GENOMIC DNA]</scope>
    <source>
        <strain evidence="4">Lab_2022b</strain>
    </source>
</reference>
<dbReference type="Gene3D" id="3.40.50.1820">
    <property type="entry name" value="alpha/beta hydrolase"/>
    <property type="match status" value="2"/>
</dbReference>
<dbReference type="Proteomes" id="UP001461498">
    <property type="component" value="Unassembled WGS sequence"/>
</dbReference>
<dbReference type="Pfam" id="PF06350">
    <property type="entry name" value="HSL_N"/>
    <property type="match status" value="1"/>
</dbReference>
<evidence type="ECO:0000259" key="3">
    <source>
        <dbReference type="Pfam" id="PF07859"/>
    </source>
</evidence>
<gene>
    <name evidence="4" type="ORF">O3M35_000977</name>
</gene>